<evidence type="ECO:0000313" key="2">
    <source>
        <dbReference type="Proteomes" id="UP000236893"/>
    </source>
</evidence>
<gene>
    <name evidence="1" type="ORF">C3K47_05350</name>
</gene>
<name>A0A2S5A5S9_9SPHI</name>
<sequence length="99" mass="11350">MSVEAIDYLTPKLLNRLKQAGYTSICEYPIYIPWFHQPDNTIEAAYLLYPLEAEASKQFFIIHTSWYSSKGKTYPISSNELEQLATETGAGISYQVLMF</sequence>
<organism evidence="1 2">
    <name type="scientific">Solitalea longa</name>
    <dbReference type="NCBI Taxonomy" id="2079460"/>
    <lineage>
        <taxon>Bacteria</taxon>
        <taxon>Pseudomonadati</taxon>
        <taxon>Bacteroidota</taxon>
        <taxon>Sphingobacteriia</taxon>
        <taxon>Sphingobacteriales</taxon>
        <taxon>Sphingobacteriaceae</taxon>
        <taxon>Solitalea</taxon>
    </lineage>
</organism>
<keyword evidence="2" id="KW-1185">Reference proteome</keyword>
<proteinExistence type="predicted"/>
<dbReference type="RefSeq" id="WP_103788081.1">
    <property type="nucleotide sequence ID" value="NZ_PQVF01000003.1"/>
</dbReference>
<accession>A0A2S5A5S9</accession>
<dbReference type="EMBL" id="PQVF01000003">
    <property type="protein sequence ID" value="POY37950.1"/>
    <property type="molecule type" value="Genomic_DNA"/>
</dbReference>
<comment type="caution">
    <text evidence="1">The sequence shown here is derived from an EMBL/GenBank/DDBJ whole genome shotgun (WGS) entry which is preliminary data.</text>
</comment>
<evidence type="ECO:0000313" key="1">
    <source>
        <dbReference type="EMBL" id="POY37950.1"/>
    </source>
</evidence>
<dbReference type="Proteomes" id="UP000236893">
    <property type="component" value="Unassembled WGS sequence"/>
</dbReference>
<reference evidence="1 2" key="1">
    <citation type="submission" date="2018-01" db="EMBL/GenBank/DDBJ databases">
        <authorList>
            <person name="Gaut B.S."/>
            <person name="Morton B.R."/>
            <person name="Clegg M.T."/>
            <person name="Duvall M.R."/>
        </authorList>
    </citation>
    <scope>NUCLEOTIDE SEQUENCE [LARGE SCALE GENOMIC DNA]</scope>
    <source>
        <strain evidence="1 2">HR-AV</strain>
    </source>
</reference>
<dbReference type="AlphaFoldDB" id="A0A2S5A5S9"/>
<protein>
    <submittedName>
        <fullName evidence="1">Uncharacterized protein</fullName>
    </submittedName>
</protein>